<dbReference type="EMBL" id="MK072276">
    <property type="protein sequence ID" value="AYV81449.1"/>
    <property type="molecule type" value="Genomic_DNA"/>
</dbReference>
<gene>
    <name evidence="1" type="ORF">Harvfovirus34_14</name>
</gene>
<organism evidence="1">
    <name type="scientific">Harvfovirus sp</name>
    <dbReference type="NCBI Taxonomy" id="2487768"/>
    <lineage>
        <taxon>Viruses</taxon>
        <taxon>Varidnaviria</taxon>
        <taxon>Bamfordvirae</taxon>
        <taxon>Nucleocytoviricota</taxon>
        <taxon>Megaviricetes</taxon>
        <taxon>Imitervirales</taxon>
        <taxon>Mimiviridae</taxon>
        <taxon>Klosneuvirinae</taxon>
    </lineage>
</organism>
<protein>
    <submittedName>
        <fullName evidence="1">Uncharacterized protein</fullName>
    </submittedName>
</protein>
<name>A0A3G5A7M0_9VIRU</name>
<reference evidence="1" key="1">
    <citation type="submission" date="2018-10" db="EMBL/GenBank/DDBJ databases">
        <title>Hidden diversity of soil giant viruses.</title>
        <authorList>
            <person name="Schulz F."/>
            <person name="Alteio L."/>
            <person name="Goudeau D."/>
            <person name="Ryan E.M."/>
            <person name="Malmstrom R.R."/>
            <person name="Blanchard J."/>
            <person name="Woyke T."/>
        </authorList>
    </citation>
    <scope>NUCLEOTIDE SEQUENCE</scope>
    <source>
        <strain evidence="1">HAV1</strain>
    </source>
</reference>
<sequence>MNLDELFAVSVGLLKIIGDLKTMEQIKYLISL</sequence>
<accession>A0A3G5A7M0</accession>
<evidence type="ECO:0000313" key="1">
    <source>
        <dbReference type="EMBL" id="AYV81449.1"/>
    </source>
</evidence>
<proteinExistence type="predicted"/>